<dbReference type="Proteomes" id="UP000287023">
    <property type="component" value="Unassembled WGS sequence"/>
</dbReference>
<gene>
    <name evidence="2" type="ORF">ELY38_07780</name>
</gene>
<dbReference type="InterPro" id="IPR018389">
    <property type="entry name" value="DctP_fam"/>
</dbReference>
<dbReference type="Gene3D" id="3.40.190.170">
    <property type="entry name" value="Bacterial extracellular solute-binding protein, family 7"/>
    <property type="match status" value="1"/>
</dbReference>
<dbReference type="InterPro" id="IPR038404">
    <property type="entry name" value="TRAP_DctP_sf"/>
</dbReference>
<dbReference type="CDD" id="cd13602">
    <property type="entry name" value="PBP2_TRAP_BpDctp6_7"/>
    <property type="match status" value="1"/>
</dbReference>
<dbReference type="PANTHER" id="PTHR33376">
    <property type="match status" value="1"/>
</dbReference>
<evidence type="ECO:0000313" key="3">
    <source>
        <dbReference type="Proteomes" id="UP000287023"/>
    </source>
</evidence>
<dbReference type="Pfam" id="PF03480">
    <property type="entry name" value="DctP"/>
    <property type="match status" value="1"/>
</dbReference>
<dbReference type="EMBL" id="RZHF01000008">
    <property type="protein sequence ID" value="RUR32702.1"/>
    <property type="molecule type" value="Genomic_DNA"/>
</dbReference>
<dbReference type="NCBIfam" id="NF037995">
    <property type="entry name" value="TRAP_S1"/>
    <property type="match status" value="1"/>
</dbReference>
<evidence type="ECO:0000256" key="1">
    <source>
        <dbReference type="ARBA" id="ARBA00022729"/>
    </source>
</evidence>
<dbReference type="GO" id="GO:0055085">
    <property type="term" value="P:transmembrane transport"/>
    <property type="evidence" value="ECO:0007669"/>
    <property type="project" value="InterPro"/>
</dbReference>
<keyword evidence="3" id="KW-1185">Reference proteome</keyword>
<dbReference type="AlphaFoldDB" id="A0A433KST3"/>
<name>A0A433KST3_9GAMM</name>
<evidence type="ECO:0000313" key="2">
    <source>
        <dbReference type="EMBL" id="RUR32702.1"/>
    </source>
</evidence>
<reference evidence="2 3" key="1">
    <citation type="submission" date="2018-12" db="EMBL/GenBank/DDBJ databases">
        <title>three novel Halomonas strain isolated from plants.</title>
        <authorList>
            <person name="Sun C."/>
        </authorList>
    </citation>
    <scope>NUCLEOTIDE SEQUENCE [LARGE SCALE GENOMIC DNA]</scope>
    <source>
        <strain evidence="2 3">JCM 18142</strain>
    </source>
</reference>
<comment type="caution">
    <text evidence="2">The sequence shown here is derived from an EMBL/GenBank/DDBJ whole genome shotgun (WGS) entry which is preliminary data.</text>
</comment>
<accession>A0A433KST3</accession>
<keyword evidence="1" id="KW-0732">Signal</keyword>
<organism evidence="2 3">
    <name type="scientific">Vreelandella nanhaiensis</name>
    <dbReference type="NCBI Taxonomy" id="1258546"/>
    <lineage>
        <taxon>Bacteria</taxon>
        <taxon>Pseudomonadati</taxon>
        <taxon>Pseudomonadota</taxon>
        <taxon>Gammaproteobacteria</taxon>
        <taxon>Oceanospirillales</taxon>
        <taxon>Halomonadaceae</taxon>
        <taxon>Vreelandella</taxon>
    </lineage>
</organism>
<dbReference type="RefSeq" id="WP_127061104.1">
    <property type="nucleotide sequence ID" value="NZ_RZHF01000008.1"/>
</dbReference>
<proteinExistence type="predicted"/>
<sequence length="332" mass="37404">MNYKNTYLVPVIATVGMIYIPSLQANTNWMMATGYPDDSFFSQNLREFVEEVEKNSDGRIKIDMRSNGTLVSHDEIKRSVQRGVVQLGEVRLGAYSNEHPVFRIDSLPGLATTYEEGYRLNELLQPYYEEVMAEQGILPLAYVSWPGQGFFADKPIESTDDIDGMSIRIYSQPTQQMAQELGFNATILPFSEVPQAFSTNMIDSLFTSAQTGIDVQVWDYVDHFTYTGTMHNINALIINPAALDALDDELQQVVSEAARNAHERGWEMSQERSTDNNDVLDEHGVTVSQASDELQAAINDVGEEILAEWRQDASDEANQIIDTYVEWRDSAE</sequence>
<dbReference type="PANTHER" id="PTHR33376:SF4">
    <property type="entry name" value="SIALIC ACID-BINDING PERIPLASMIC PROTEIN SIAP"/>
    <property type="match status" value="1"/>
</dbReference>
<dbReference type="OrthoDB" id="9783941at2"/>
<protein>
    <submittedName>
        <fullName evidence="2">ABC transporter substrate-binding protein</fullName>
    </submittedName>
</protein>